<protein>
    <submittedName>
        <fullName evidence="1">Uncharacterized protein</fullName>
    </submittedName>
</protein>
<name>A0A0F8ZMM5_9ZZZZ</name>
<comment type="caution">
    <text evidence="1">The sequence shown here is derived from an EMBL/GenBank/DDBJ whole genome shotgun (WGS) entry which is preliminary data.</text>
</comment>
<gene>
    <name evidence="1" type="ORF">LCGC14_2676270</name>
</gene>
<proteinExistence type="predicted"/>
<dbReference type="AlphaFoldDB" id="A0A0F8ZMM5"/>
<dbReference type="EMBL" id="LAZR01047061">
    <property type="protein sequence ID" value="KKK95093.1"/>
    <property type="molecule type" value="Genomic_DNA"/>
</dbReference>
<accession>A0A0F8ZMM5</accession>
<sequence>MATVQAGPGVIKLRLDMAGADHGIANVNTTAMVGPFALTGSVDQTDAGIVPISKAGGWARLTGTNEDGYGAAIGTNVGFSPVLNGPLALETRLELQSLTARHTWMGFASAKALDTVEPLTATTVTITPVASSYVGFFQDSQLNVAAFWYMAYNGGSATAPTTPITGIVGDAITAAATQILRVEIDPNGTARWLIDGDVLQTVEGACSTTSLLAAFVGTFGTTSTISDVDLNYITFQANRDWTV</sequence>
<organism evidence="1">
    <name type="scientific">marine sediment metagenome</name>
    <dbReference type="NCBI Taxonomy" id="412755"/>
    <lineage>
        <taxon>unclassified sequences</taxon>
        <taxon>metagenomes</taxon>
        <taxon>ecological metagenomes</taxon>
    </lineage>
</organism>
<reference evidence="1" key="1">
    <citation type="journal article" date="2015" name="Nature">
        <title>Complex archaea that bridge the gap between prokaryotes and eukaryotes.</title>
        <authorList>
            <person name="Spang A."/>
            <person name="Saw J.H."/>
            <person name="Jorgensen S.L."/>
            <person name="Zaremba-Niedzwiedzka K."/>
            <person name="Martijn J."/>
            <person name="Lind A.E."/>
            <person name="van Eijk R."/>
            <person name="Schleper C."/>
            <person name="Guy L."/>
            <person name="Ettema T.J."/>
        </authorList>
    </citation>
    <scope>NUCLEOTIDE SEQUENCE</scope>
</reference>
<evidence type="ECO:0000313" key="1">
    <source>
        <dbReference type="EMBL" id="KKK95093.1"/>
    </source>
</evidence>